<keyword evidence="9 10" id="KW-0539">Nucleus</keyword>
<feature type="binding site" evidence="10">
    <location>
        <position position="24"/>
    </location>
    <ligand>
        <name>ATP</name>
        <dbReference type="ChEBI" id="CHEBI:30616"/>
    </ligand>
</feature>
<comment type="caution">
    <text evidence="10">Lacks conserved residue(s) required for the propagation of feature annotation.</text>
</comment>
<keyword evidence="8 10" id="KW-0067">ATP-binding</keyword>
<evidence type="ECO:0000256" key="2">
    <source>
        <dbReference type="ARBA" id="ARBA00022490"/>
    </source>
</evidence>
<feature type="binding site" evidence="10">
    <location>
        <position position="22"/>
    </location>
    <ligand>
        <name>ATP</name>
        <dbReference type="ChEBI" id="CHEBI:30616"/>
    </ligand>
</feature>
<feature type="binding site" evidence="10">
    <location>
        <position position="21"/>
    </location>
    <ligand>
        <name>ATP</name>
        <dbReference type="ChEBI" id="CHEBI:30616"/>
    </ligand>
</feature>
<keyword evidence="4 10" id="KW-0698">rRNA processing</keyword>
<reference evidence="11 12" key="1">
    <citation type="journal article" date="2008" name="Science">
        <title>The Physcomitrella genome reveals evolutionary insights into the conquest of land by plants.</title>
        <authorList>
            <person name="Rensing S."/>
            <person name="Lang D."/>
            <person name="Zimmer A."/>
            <person name="Terry A."/>
            <person name="Salamov A."/>
            <person name="Shapiro H."/>
            <person name="Nishiyama T."/>
            <person name="Perroud P.-F."/>
            <person name="Lindquist E."/>
            <person name="Kamisugi Y."/>
            <person name="Tanahashi T."/>
            <person name="Sakakibara K."/>
            <person name="Fujita T."/>
            <person name="Oishi K."/>
            <person name="Shin-I T."/>
            <person name="Kuroki Y."/>
            <person name="Toyoda A."/>
            <person name="Suzuki Y."/>
            <person name="Hashimoto A."/>
            <person name="Yamaguchi K."/>
            <person name="Sugano A."/>
            <person name="Kohara Y."/>
            <person name="Fujiyama A."/>
            <person name="Anterola A."/>
            <person name="Aoki S."/>
            <person name="Ashton N."/>
            <person name="Barbazuk W.B."/>
            <person name="Barker E."/>
            <person name="Bennetzen J."/>
            <person name="Bezanilla M."/>
            <person name="Blankenship R."/>
            <person name="Cho S.H."/>
            <person name="Dutcher S."/>
            <person name="Estelle M."/>
            <person name="Fawcett J.A."/>
            <person name="Gundlach H."/>
            <person name="Hanada K."/>
            <person name="Heyl A."/>
            <person name="Hicks K.A."/>
            <person name="Hugh J."/>
            <person name="Lohr M."/>
            <person name="Mayer K."/>
            <person name="Melkozernov A."/>
            <person name="Murata T."/>
            <person name="Nelson D."/>
            <person name="Pils B."/>
            <person name="Prigge M."/>
            <person name="Reiss B."/>
            <person name="Renner T."/>
            <person name="Rombauts S."/>
            <person name="Rushton P."/>
            <person name="Sanderfoot A."/>
            <person name="Schween G."/>
            <person name="Shiu S.-H."/>
            <person name="Stueber K."/>
            <person name="Theodoulou F.L."/>
            <person name="Tu H."/>
            <person name="Van de Peer Y."/>
            <person name="Verrier P.J."/>
            <person name="Waters E."/>
            <person name="Wood A."/>
            <person name="Yang L."/>
            <person name="Cove D."/>
            <person name="Cuming A."/>
            <person name="Hasebe M."/>
            <person name="Lucas S."/>
            <person name="Mishler D.B."/>
            <person name="Reski R."/>
            <person name="Grigoriev I."/>
            <person name="Quatrano R.S."/>
            <person name="Boore J.L."/>
        </authorList>
    </citation>
    <scope>NUCLEOTIDE SEQUENCE [LARGE SCALE GENOMIC DNA]</scope>
    <source>
        <strain evidence="11 12">cv. Gransden 2004</strain>
    </source>
</reference>
<evidence type="ECO:0000256" key="4">
    <source>
        <dbReference type="ARBA" id="ARBA00022552"/>
    </source>
</evidence>
<evidence type="ECO:0000256" key="8">
    <source>
        <dbReference type="ARBA" id="ARBA00022840"/>
    </source>
</evidence>
<keyword evidence="7 10" id="KW-0418">Kinase</keyword>
<dbReference type="EMBL" id="ABEU02000013">
    <property type="status" value="NOT_ANNOTATED_CDS"/>
    <property type="molecule type" value="Genomic_DNA"/>
</dbReference>
<dbReference type="GO" id="GO:0004017">
    <property type="term" value="F:AMP kinase activity"/>
    <property type="evidence" value="ECO:0000318"/>
    <property type="project" value="GO_Central"/>
</dbReference>
<keyword evidence="5 10" id="KW-0808">Transferase</keyword>
<keyword evidence="12" id="KW-1185">Reference proteome</keyword>
<dbReference type="GO" id="GO:0042274">
    <property type="term" value="P:ribosomal small subunit biogenesis"/>
    <property type="evidence" value="ECO:0007669"/>
    <property type="project" value="UniProtKB-UniRule"/>
</dbReference>
<dbReference type="Gramene" id="Pp3c13_9300V3.2">
    <property type="protein sequence ID" value="Pp3c13_9300V3.2"/>
    <property type="gene ID" value="Pp3c13_9300"/>
</dbReference>
<organism evidence="11 12">
    <name type="scientific">Physcomitrium patens</name>
    <name type="common">Spreading-leaved earth moss</name>
    <name type="synonym">Physcomitrella patens</name>
    <dbReference type="NCBI Taxonomy" id="3218"/>
    <lineage>
        <taxon>Eukaryota</taxon>
        <taxon>Viridiplantae</taxon>
        <taxon>Streptophyta</taxon>
        <taxon>Embryophyta</taxon>
        <taxon>Bryophyta</taxon>
        <taxon>Bryophytina</taxon>
        <taxon>Bryopsida</taxon>
        <taxon>Funariidae</taxon>
        <taxon>Funariales</taxon>
        <taxon>Funariaceae</taxon>
        <taxon>Physcomitrium</taxon>
    </lineage>
</organism>
<evidence type="ECO:0000256" key="10">
    <source>
        <dbReference type="HAMAP-Rule" id="MF_03173"/>
    </source>
</evidence>
<feature type="binding site" evidence="10">
    <location>
        <position position="23"/>
    </location>
    <ligand>
        <name>ATP</name>
        <dbReference type="ChEBI" id="CHEBI:30616"/>
    </ligand>
</feature>
<dbReference type="HAMAP" id="MF_00039">
    <property type="entry name" value="Adenylate_kinase_AK6"/>
    <property type="match status" value="1"/>
</dbReference>
<dbReference type="EC" id="2.7.4.3" evidence="10"/>
<keyword evidence="6 10" id="KW-0547">Nucleotide-binding</keyword>
<dbReference type="PANTHER" id="PTHR12595:SF0">
    <property type="entry name" value="ADENYLATE KINASE ISOENZYME 6"/>
    <property type="match status" value="1"/>
</dbReference>
<dbReference type="EnsemblPlants" id="Pp3c13_9300V3.3">
    <property type="protein sequence ID" value="Pp3c13_9300V3.3"/>
    <property type="gene ID" value="Pp3c13_9300"/>
</dbReference>
<dbReference type="GO" id="GO:0006364">
    <property type="term" value="P:rRNA processing"/>
    <property type="evidence" value="ECO:0007669"/>
    <property type="project" value="UniProtKB-KW"/>
</dbReference>
<name>A0A7I4AUU3_PHYPA</name>
<evidence type="ECO:0000256" key="1">
    <source>
        <dbReference type="ARBA" id="ARBA00000582"/>
    </source>
</evidence>
<accession>A0A7I4AUU3</accession>
<comment type="catalytic activity">
    <reaction evidence="1 10">
        <text>AMP + ATP = 2 ADP</text>
        <dbReference type="Rhea" id="RHEA:12973"/>
        <dbReference type="ChEBI" id="CHEBI:30616"/>
        <dbReference type="ChEBI" id="CHEBI:456215"/>
        <dbReference type="ChEBI" id="CHEBI:456216"/>
        <dbReference type="EC" id="2.7.4.3"/>
    </reaction>
</comment>
<reference evidence="11 12" key="2">
    <citation type="journal article" date="2018" name="Plant J.">
        <title>The Physcomitrella patens chromosome-scale assembly reveals moss genome structure and evolution.</title>
        <authorList>
            <person name="Lang D."/>
            <person name="Ullrich K.K."/>
            <person name="Murat F."/>
            <person name="Fuchs J."/>
            <person name="Jenkins J."/>
            <person name="Haas F.B."/>
            <person name="Piednoel M."/>
            <person name="Gundlach H."/>
            <person name="Van Bel M."/>
            <person name="Meyberg R."/>
            <person name="Vives C."/>
            <person name="Morata J."/>
            <person name="Symeonidi A."/>
            <person name="Hiss M."/>
            <person name="Muchero W."/>
            <person name="Kamisugi Y."/>
            <person name="Saleh O."/>
            <person name="Blanc G."/>
            <person name="Decker E.L."/>
            <person name="van Gessel N."/>
            <person name="Grimwood J."/>
            <person name="Hayes R.D."/>
            <person name="Graham S.W."/>
            <person name="Gunter L.E."/>
            <person name="McDaniel S.F."/>
            <person name="Hoernstein S.N.W."/>
            <person name="Larsson A."/>
            <person name="Li F.W."/>
            <person name="Perroud P.F."/>
            <person name="Phillips J."/>
            <person name="Ranjan P."/>
            <person name="Rokshar D.S."/>
            <person name="Rothfels C.J."/>
            <person name="Schneider L."/>
            <person name="Shu S."/>
            <person name="Stevenson D.W."/>
            <person name="Thummler F."/>
            <person name="Tillich M."/>
            <person name="Villarreal Aguilar J.C."/>
            <person name="Widiez T."/>
            <person name="Wong G.K."/>
            <person name="Wymore A."/>
            <person name="Zhang Y."/>
            <person name="Zimmer A.D."/>
            <person name="Quatrano R.S."/>
            <person name="Mayer K.F.X."/>
            <person name="Goodstein D."/>
            <person name="Casacuberta J.M."/>
            <person name="Vandepoele K."/>
            <person name="Reski R."/>
            <person name="Cuming A.C."/>
            <person name="Tuskan G.A."/>
            <person name="Maumus F."/>
            <person name="Salse J."/>
            <person name="Schmutz J."/>
            <person name="Rensing S.A."/>
        </authorList>
    </citation>
    <scope>NUCLEOTIDE SEQUENCE [LARGE SCALE GENOMIC DNA]</scope>
    <source>
        <strain evidence="11 12">cv. Gransden 2004</strain>
    </source>
</reference>
<evidence type="ECO:0000313" key="11">
    <source>
        <dbReference type="EnsemblPlants" id="Pp3c13_9300V3.3"/>
    </source>
</evidence>
<dbReference type="GO" id="GO:0005737">
    <property type="term" value="C:cytoplasm"/>
    <property type="evidence" value="ECO:0000318"/>
    <property type="project" value="GO_Central"/>
</dbReference>
<dbReference type="FunCoup" id="A0A7I4AUU3">
    <property type="interactions" value="3336"/>
</dbReference>
<dbReference type="AlphaFoldDB" id="A0A7I4AUU3"/>
<evidence type="ECO:0000256" key="6">
    <source>
        <dbReference type="ARBA" id="ARBA00022741"/>
    </source>
</evidence>
<dbReference type="FunFam" id="3.40.50.300:FF:000372">
    <property type="entry name" value="Adenylate kinase isoenzyme 6 homolog"/>
    <property type="match status" value="1"/>
</dbReference>
<dbReference type="Proteomes" id="UP000006727">
    <property type="component" value="Chromosome 13"/>
</dbReference>
<dbReference type="InterPro" id="IPR027417">
    <property type="entry name" value="P-loop_NTPase"/>
</dbReference>
<proteinExistence type="inferred from homology"/>
<dbReference type="Gramene" id="Pp3c13_9300V3.3">
    <property type="protein sequence ID" value="Pp3c13_9300V3.3"/>
    <property type="gene ID" value="Pp3c13_9300"/>
</dbReference>
<feature type="region of interest" description="LID" evidence="10">
    <location>
        <begin position="114"/>
        <end position="124"/>
    </location>
</feature>
<keyword evidence="2 10" id="KW-0963">Cytoplasm</keyword>
<evidence type="ECO:0000256" key="7">
    <source>
        <dbReference type="ARBA" id="ARBA00022777"/>
    </source>
</evidence>
<evidence type="ECO:0000256" key="3">
    <source>
        <dbReference type="ARBA" id="ARBA00022517"/>
    </source>
</evidence>
<feature type="binding site" evidence="10">
    <location>
        <position position="115"/>
    </location>
    <ligand>
        <name>ATP</name>
        <dbReference type="ChEBI" id="CHEBI:30616"/>
    </ligand>
</feature>
<feature type="binding site" evidence="10">
    <location>
        <position position="19"/>
    </location>
    <ligand>
        <name>ATP</name>
        <dbReference type="ChEBI" id="CHEBI:30616"/>
    </ligand>
</feature>
<comment type="catalytic activity">
    <reaction evidence="10">
        <text>ATP + H2O = ADP + phosphate + H(+)</text>
        <dbReference type="Rhea" id="RHEA:13065"/>
        <dbReference type="ChEBI" id="CHEBI:15377"/>
        <dbReference type="ChEBI" id="CHEBI:15378"/>
        <dbReference type="ChEBI" id="CHEBI:30616"/>
        <dbReference type="ChEBI" id="CHEBI:43474"/>
        <dbReference type="ChEBI" id="CHEBI:456216"/>
    </reaction>
</comment>
<dbReference type="PANTHER" id="PTHR12595">
    <property type="entry name" value="POS9-ACTIVATING FACTOR FAP7-RELATED"/>
    <property type="match status" value="1"/>
</dbReference>
<comment type="subunit">
    <text evidence="10">Interacts with small ribosomal subunit protein uS11. Not a structural component of 43S pre-ribosomes, but transiently interacts with them by binding to uS11.</text>
</comment>
<keyword evidence="3 10" id="KW-0690">Ribosome biogenesis</keyword>
<dbReference type="EnsemblPlants" id="Pp3c13_9300V3.2">
    <property type="protein sequence ID" value="Pp3c13_9300V3.2"/>
    <property type="gene ID" value="Pp3c13_9300"/>
</dbReference>
<evidence type="ECO:0000313" key="12">
    <source>
        <dbReference type="Proteomes" id="UP000006727"/>
    </source>
</evidence>
<comment type="subcellular location">
    <subcellularLocation>
        <location evidence="10">Cytoplasm</location>
    </subcellularLocation>
    <subcellularLocation>
        <location evidence="10">Nucleus</location>
    </subcellularLocation>
</comment>
<dbReference type="Pfam" id="PF13238">
    <property type="entry name" value="AAA_18"/>
    <property type="match status" value="1"/>
</dbReference>
<comment type="similarity">
    <text evidence="10">Belongs to the adenylate kinase family. AK6 subfamily.</text>
</comment>
<dbReference type="OMA" id="QCEIFGT"/>
<dbReference type="GO" id="GO:0080186">
    <property type="term" value="P:developmental vegetative growth"/>
    <property type="evidence" value="ECO:0007669"/>
    <property type="project" value="EnsemblPlants"/>
</dbReference>
<gene>
    <name evidence="11" type="primary">LOC112290124</name>
</gene>
<dbReference type="GO" id="GO:0005634">
    <property type="term" value="C:nucleus"/>
    <property type="evidence" value="ECO:0000318"/>
    <property type="project" value="GO_Central"/>
</dbReference>
<dbReference type="GO" id="GO:0009826">
    <property type="term" value="P:unidimensional cell growth"/>
    <property type="evidence" value="ECO:0007669"/>
    <property type="project" value="EnsemblPlants"/>
</dbReference>
<dbReference type="GO" id="GO:0016887">
    <property type="term" value="F:ATP hydrolysis activity"/>
    <property type="evidence" value="ECO:0007669"/>
    <property type="project" value="UniProtKB-UniRule"/>
</dbReference>
<reference evidence="11" key="3">
    <citation type="submission" date="2020-12" db="UniProtKB">
        <authorList>
            <consortium name="EnsemblPlants"/>
        </authorList>
    </citation>
    <scope>IDENTIFICATION</scope>
</reference>
<feature type="region of interest" description="NMPbind" evidence="10">
    <location>
        <begin position="39"/>
        <end position="62"/>
    </location>
</feature>
<comment type="function">
    <text evidence="10">Broad-specificity nucleoside monophosphate (NMP) kinase that catalyzes the reversible transfer of the terminal phosphate group between nucleoside triphosphates and monophosphates. Has also ATPase activity. Involved in the late cytoplasmic maturation steps of the 40S ribosomal particles, specifically 18S rRNA maturation. While NMP activity is not required for ribosome maturation, ATPase activity is. Associates transiently with small ribosomal subunit protein uS11. ATP hydrolysis breaks the interaction with uS11. May temporarily remove uS11 from the ribosome to enable a conformational change of the ribosomal RNA that is needed for the final maturation step of the small ribosomal subunit. Its NMP activity may have a role in nuclear energy homeostasis.</text>
</comment>
<dbReference type="GO" id="GO:0005524">
    <property type="term" value="F:ATP binding"/>
    <property type="evidence" value="ECO:0000318"/>
    <property type="project" value="GO_Central"/>
</dbReference>
<protein>
    <recommendedName>
        <fullName evidence="10">Adenylate kinase isoenzyme 6 homolog</fullName>
        <shortName evidence="10">AK6</shortName>
        <ecNumber evidence="10">2.7.4.3</ecNumber>
    </recommendedName>
    <alternativeName>
        <fullName evidence="10">Dual activity adenylate kinase/ATPase</fullName>
        <shortName evidence="10">AK/ATPase</shortName>
    </alternativeName>
</protein>
<dbReference type="InterPro" id="IPR020618">
    <property type="entry name" value="Adenyl_kinase_AK6"/>
</dbReference>
<evidence type="ECO:0000256" key="9">
    <source>
        <dbReference type="ARBA" id="ARBA00023242"/>
    </source>
</evidence>
<dbReference type="SUPFAM" id="SSF52540">
    <property type="entry name" value="P-loop containing nucleoside triphosphate hydrolases"/>
    <property type="match status" value="1"/>
</dbReference>
<sequence>MAQRDRRLKPNILVTGTPGTGKTSTCSLLADATGLTHLNVGDLVKLKSLHDGWDDELECFILNEDLLIDEMEDMVKGGGTIVDYHSCDIFPERWFDAIVVLQTDNGVLYERLTNRGYTGAKLQNNMECEIFQVLLEEARESYPQELVRALPSNTIEDMSNNVEILSDWGYTLVVISNSIRNRFNLQYFWSLLRPA</sequence>
<dbReference type="Gene3D" id="3.40.50.300">
    <property type="entry name" value="P-loop containing nucleotide triphosphate hydrolases"/>
    <property type="match status" value="1"/>
</dbReference>
<evidence type="ECO:0000256" key="5">
    <source>
        <dbReference type="ARBA" id="ARBA00022679"/>
    </source>
</evidence>